<keyword evidence="7" id="KW-0547">Nucleotide-binding</keyword>
<comment type="caution">
    <text evidence="16">The sequence shown here is derived from an EMBL/GenBank/DDBJ whole genome shotgun (WGS) entry which is preliminary data.</text>
</comment>
<evidence type="ECO:0000256" key="4">
    <source>
        <dbReference type="ARBA" id="ARBA00022475"/>
    </source>
</evidence>
<evidence type="ECO:0000256" key="12">
    <source>
        <dbReference type="SAM" id="MobiDB-lite"/>
    </source>
</evidence>
<dbReference type="EC" id="2.7.13.3" evidence="3"/>
<dbReference type="InterPro" id="IPR000014">
    <property type="entry name" value="PAS"/>
</dbReference>
<proteinExistence type="predicted"/>
<protein>
    <recommendedName>
        <fullName evidence="3">histidine kinase</fullName>
        <ecNumber evidence="3">2.7.13.3</ecNumber>
    </recommendedName>
</protein>
<sequence>MADAAAPVKRMAPATVLFALPGVVMLVALGWLGFAPWAYVAAGSGIVIFATAILLARHFRHVTVLRQYFEQLRSSDLSAPIAAPPEGGDQLFPGLNEAIRDTLRDRQLRRQELVRTISNHEAVLTALPDSLLLIDTHGRILRGNPAAERLFGKDIAGRDLISVLRNPELLEATEEVLAGATDKVVEFTVPGQFERHLSCRIAKLATAAFDGTAAVIALHDLTAVRRAEQMRADFVANASHELRTPLASLLGFIETLIGPAKDDHEARVRFLAVMHEQAKRMSRLIEDLLSLSRIELHEYTPPSSTADIELILESVANSLEPQAREKEMTLDLDFCGVAQVAGEADELTQVFQNLIENAIKYGRSGTKVRLLTRVIESGSGGARRLGKPGISVAVIDEGDGIAREHLPRLTERFYRVDTARSRELGGTGLGLAIVKHILNRHRAVLDIDSTIGQGSCFKVFLPLAGQVSADMPSSEIGPQKPSELPSNSDDAAA</sequence>
<keyword evidence="5" id="KW-0597">Phosphoprotein</keyword>
<dbReference type="EMBL" id="VHSH01000004">
    <property type="protein sequence ID" value="TQV79892.1"/>
    <property type="molecule type" value="Genomic_DNA"/>
</dbReference>
<dbReference type="Proteomes" id="UP000315252">
    <property type="component" value="Unassembled WGS sequence"/>
</dbReference>
<dbReference type="GO" id="GO:0004721">
    <property type="term" value="F:phosphoprotein phosphatase activity"/>
    <property type="evidence" value="ECO:0007669"/>
    <property type="project" value="TreeGrafter"/>
</dbReference>
<dbReference type="FunFam" id="3.30.565.10:FF:000006">
    <property type="entry name" value="Sensor histidine kinase WalK"/>
    <property type="match status" value="1"/>
</dbReference>
<feature type="domain" description="PAS" evidence="15">
    <location>
        <begin position="116"/>
        <end position="152"/>
    </location>
</feature>
<dbReference type="InterPro" id="IPR003661">
    <property type="entry name" value="HisK_dim/P_dom"/>
</dbReference>
<dbReference type="OrthoDB" id="9813151at2"/>
<dbReference type="SUPFAM" id="SSF55785">
    <property type="entry name" value="PYP-like sensor domain (PAS domain)"/>
    <property type="match status" value="1"/>
</dbReference>
<comment type="subcellular location">
    <subcellularLocation>
        <location evidence="2">Cell membrane</location>
    </subcellularLocation>
</comment>
<evidence type="ECO:0000256" key="3">
    <source>
        <dbReference type="ARBA" id="ARBA00012438"/>
    </source>
</evidence>
<dbReference type="InterPro" id="IPR036890">
    <property type="entry name" value="HATPase_C_sf"/>
</dbReference>
<dbReference type="SUPFAM" id="SSF47384">
    <property type="entry name" value="Homodimeric domain of signal transducing histidine kinase"/>
    <property type="match status" value="1"/>
</dbReference>
<evidence type="ECO:0000256" key="1">
    <source>
        <dbReference type="ARBA" id="ARBA00000085"/>
    </source>
</evidence>
<dbReference type="Pfam" id="PF13188">
    <property type="entry name" value="PAS_8"/>
    <property type="match status" value="1"/>
</dbReference>
<evidence type="ECO:0000256" key="11">
    <source>
        <dbReference type="ARBA" id="ARBA00023136"/>
    </source>
</evidence>
<evidence type="ECO:0000256" key="13">
    <source>
        <dbReference type="SAM" id="Phobius"/>
    </source>
</evidence>
<dbReference type="Gene3D" id="1.10.287.130">
    <property type="match status" value="1"/>
</dbReference>
<dbReference type="PROSITE" id="PS50112">
    <property type="entry name" value="PAS"/>
    <property type="match status" value="1"/>
</dbReference>
<dbReference type="PROSITE" id="PS50109">
    <property type="entry name" value="HIS_KIN"/>
    <property type="match status" value="1"/>
</dbReference>
<keyword evidence="13" id="KW-1133">Transmembrane helix</keyword>
<feature type="transmembrane region" description="Helical" evidence="13">
    <location>
        <begin position="12"/>
        <end position="31"/>
    </location>
</feature>
<dbReference type="GO" id="GO:0005886">
    <property type="term" value="C:plasma membrane"/>
    <property type="evidence" value="ECO:0007669"/>
    <property type="project" value="UniProtKB-SubCell"/>
</dbReference>
<dbReference type="FunFam" id="1.10.287.130:FF:000008">
    <property type="entry name" value="Two-component sensor histidine kinase"/>
    <property type="match status" value="1"/>
</dbReference>
<evidence type="ECO:0000256" key="8">
    <source>
        <dbReference type="ARBA" id="ARBA00022777"/>
    </source>
</evidence>
<dbReference type="InterPro" id="IPR004358">
    <property type="entry name" value="Sig_transdc_His_kin-like_C"/>
</dbReference>
<dbReference type="GO" id="GO:0000155">
    <property type="term" value="F:phosphorelay sensor kinase activity"/>
    <property type="evidence" value="ECO:0007669"/>
    <property type="project" value="InterPro"/>
</dbReference>
<name>A0A545TRP7_9PROT</name>
<gene>
    <name evidence="16" type="ORF">FKG95_14505</name>
</gene>
<dbReference type="GO" id="GO:0016036">
    <property type="term" value="P:cellular response to phosphate starvation"/>
    <property type="evidence" value="ECO:0007669"/>
    <property type="project" value="TreeGrafter"/>
</dbReference>
<evidence type="ECO:0000256" key="9">
    <source>
        <dbReference type="ARBA" id="ARBA00022840"/>
    </source>
</evidence>
<keyword evidence="4" id="KW-1003">Cell membrane</keyword>
<dbReference type="Pfam" id="PF00512">
    <property type="entry name" value="HisKA"/>
    <property type="match status" value="1"/>
</dbReference>
<comment type="catalytic activity">
    <reaction evidence="1">
        <text>ATP + protein L-histidine = ADP + protein N-phospho-L-histidine.</text>
        <dbReference type="EC" id="2.7.13.3"/>
    </reaction>
</comment>
<dbReference type="SMART" id="SM00388">
    <property type="entry name" value="HisKA"/>
    <property type="match status" value="1"/>
</dbReference>
<evidence type="ECO:0000256" key="10">
    <source>
        <dbReference type="ARBA" id="ARBA00023012"/>
    </source>
</evidence>
<reference evidence="16 17" key="1">
    <citation type="submission" date="2019-06" db="EMBL/GenBank/DDBJ databases">
        <title>Whole genome sequence for Rhodospirillaceae sp. R148.</title>
        <authorList>
            <person name="Wang G."/>
        </authorList>
    </citation>
    <scope>NUCLEOTIDE SEQUENCE [LARGE SCALE GENOMIC DNA]</scope>
    <source>
        <strain evidence="16 17">R148</strain>
    </source>
</reference>
<dbReference type="InterPro" id="IPR036097">
    <property type="entry name" value="HisK_dim/P_sf"/>
</dbReference>
<accession>A0A545TRP7</accession>
<dbReference type="InterPro" id="IPR003594">
    <property type="entry name" value="HATPase_dom"/>
</dbReference>
<dbReference type="CDD" id="cd00082">
    <property type="entry name" value="HisKA"/>
    <property type="match status" value="1"/>
</dbReference>
<dbReference type="InterPro" id="IPR035965">
    <property type="entry name" value="PAS-like_dom_sf"/>
</dbReference>
<dbReference type="RefSeq" id="WP_142897072.1">
    <property type="nucleotide sequence ID" value="NZ_ML660055.1"/>
</dbReference>
<dbReference type="PANTHER" id="PTHR45453">
    <property type="entry name" value="PHOSPHATE REGULON SENSOR PROTEIN PHOR"/>
    <property type="match status" value="1"/>
</dbReference>
<dbReference type="InterPro" id="IPR005467">
    <property type="entry name" value="His_kinase_dom"/>
</dbReference>
<dbReference type="PRINTS" id="PR00344">
    <property type="entry name" value="BCTRLSENSOR"/>
</dbReference>
<keyword evidence="6" id="KW-0808">Transferase</keyword>
<dbReference type="SUPFAM" id="SSF55874">
    <property type="entry name" value="ATPase domain of HSP90 chaperone/DNA topoisomerase II/histidine kinase"/>
    <property type="match status" value="1"/>
</dbReference>
<dbReference type="GO" id="GO:0005524">
    <property type="term" value="F:ATP binding"/>
    <property type="evidence" value="ECO:0007669"/>
    <property type="project" value="UniProtKB-KW"/>
</dbReference>
<dbReference type="InterPro" id="IPR050351">
    <property type="entry name" value="BphY/WalK/GraS-like"/>
</dbReference>
<keyword evidence="11 13" id="KW-0472">Membrane</keyword>
<dbReference type="CDD" id="cd00130">
    <property type="entry name" value="PAS"/>
    <property type="match status" value="1"/>
</dbReference>
<organism evidence="16 17">
    <name type="scientific">Denitrobaculum tricleocarpae</name>
    <dbReference type="NCBI Taxonomy" id="2591009"/>
    <lineage>
        <taxon>Bacteria</taxon>
        <taxon>Pseudomonadati</taxon>
        <taxon>Pseudomonadota</taxon>
        <taxon>Alphaproteobacteria</taxon>
        <taxon>Rhodospirillales</taxon>
        <taxon>Rhodospirillaceae</taxon>
        <taxon>Denitrobaculum</taxon>
    </lineage>
</organism>
<feature type="compositionally biased region" description="Polar residues" evidence="12">
    <location>
        <begin position="484"/>
        <end position="493"/>
    </location>
</feature>
<evidence type="ECO:0000313" key="16">
    <source>
        <dbReference type="EMBL" id="TQV79892.1"/>
    </source>
</evidence>
<feature type="domain" description="Histidine kinase" evidence="14">
    <location>
        <begin position="237"/>
        <end position="465"/>
    </location>
</feature>
<feature type="region of interest" description="Disordered" evidence="12">
    <location>
        <begin position="470"/>
        <end position="493"/>
    </location>
</feature>
<evidence type="ECO:0000256" key="6">
    <source>
        <dbReference type="ARBA" id="ARBA00022679"/>
    </source>
</evidence>
<dbReference type="Gene3D" id="3.30.565.10">
    <property type="entry name" value="Histidine kinase-like ATPase, C-terminal domain"/>
    <property type="match status" value="1"/>
</dbReference>
<keyword evidence="17" id="KW-1185">Reference proteome</keyword>
<keyword evidence="10" id="KW-0902">Two-component regulatory system</keyword>
<dbReference type="SMART" id="SM00387">
    <property type="entry name" value="HATPase_c"/>
    <property type="match status" value="1"/>
</dbReference>
<evidence type="ECO:0000256" key="5">
    <source>
        <dbReference type="ARBA" id="ARBA00022553"/>
    </source>
</evidence>
<keyword evidence="9" id="KW-0067">ATP-binding</keyword>
<evidence type="ECO:0000259" key="15">
    <source>
        <dbReference type="PROSITE" id="PS50112"/>
    </source>
</evidence>
<dbReference type="PANTHER" id="PTHR45453:SF1">
    <property type="entry name" value="PHOSPHATE REGULON SENSOR PROTEIN PHOR"/>
    <property type="match status" value="1"/>
</dbReference>
<dbReference type="AlphaFoldDB" id="A0A545TRP7"/>
<evidence type="ECO:0000256" key="2">
    <source>
        <dbReference type="ARBA" id="ARBA00004236"/>
    </source>
</evidence>
<dbReference type="Pfam" id="PF02518">
    <property type="entry name" value="HATPase_c"/>
    <property type="match status" value="1"/>
</dbReference>
<feature type="transmembrane region" description="Helical" evidence="13">
    <location>
        <begin position="37"/>
        <end position="56"/>
    </location>
</feature>
<evidence type="ECO:0000259" key="14">
    <source>
        <dbReference type="PROSITE" id="PS50109"/>
    </source>
</evidence>
<evidence type="ECO:0000313" key="17">
    <source>
        <dbReference type="Proteomes" id="UP000315252"/>
    </source>
</evidence>
<dbReference type="Gene3D" id="3.30.450.20">
    <property type="entry name" value="PAS domain"/>
    <property type="match status" value="1"/>
</dbReference>
<keyword evidence="13" id="KW-0812">Transmembrane</keyword>
<keyword evidence="8" id="KW-0418">Kinase</keyword>
<evidence type="ECO:0000256" key="7">
    <source>
        <dbReference type="ARBA" id="ARBA00022741"/>
    </source>
</evidence>